<keyword evidence="2" id="KW-0472">Membrane</keyword>
<name>A0ABQ9XP26_9EUKA</name>
<accession>A0ABQ9XP26</accession>
<reference evidence="3 4" key="1">
    <citation type="journal article" date="2022" name="bioRxiv">
        <title>Genomics of Preaxostyla Flagellates Illuminates Evolutionary Transitions and the Path Towards Mitochondrial Loss.</title>
        <authorList>
            <person name="Novak L.V.F."/>
            <person name="Treitli S.C."/>
            <person name="Pyrih J."/>
            <person name="Halakuc P."/>
            <person name="Pipaliya S.V."/>
            <person name="Vacek V."/>
            <person name="Brzon O."/>
            <person name="Soukal P."/>
            <person name="Eme L."/>
            <person name="Dacks J.B."/>
            <person name="Karnkowska A."/>
            <person name="Elias M."/>
            <person name="Hampl V."/>
        </authorList>
    </citation>
    <scope>NUCLEOTIDE SEQUENCE [LARGE SCALE GENOMIC DNA]</scope>
    <source>
        <strain evidence="3">NAU3</strain>
        <tissue evidence="3">Gut</tissue>
    </source>
</reference>
<sequence>MLDNTVVTSSSTTTLYEPLHTHMLQEDESFNVNSSSYSNFVLANPLDGTVFAIAVLHQDASFSLTRTSFTNCAAPLGRGGAVSLFLAPSPFTQYSFTGNSFTNCTAVLGQNVFVSGPKLFQSIVAAKWKGSWNEHEEESFVGFDTYLVRSYTLLDMFSPPTHSFVLSPSKGFDFVGCGAASAEAVPCQTMNGVAELFPTHSLDFILSEPTELEEIEVYVEAWTIRGCPDHDQPLPPITLIQKKGTSIKIVNEGVAPTLSLLDLSIVLSSDDTPLVKAEQGGSVLIERCGVTCEKETKDESWLKLSNDVSLTLNSVTCSGFTVNDGPFLKTVLGQTETPTEQRLVGCSIKDVSLWKPLLSAPFRSPSVSMCNFTRIFCEECPIVSMHDDDEDLLSRFLQIRDTSFVECTSTDSQFGLVYVRVAAACKVELMRVSFVSCSNLGVEQTTIGTVFIHIPSADGAGLSESEAYIKQLTFRDCSADIAPHIFIDSTVLPDPPSFRLLVDFEGEGNSLLGDPDNIKSFVELSSLVSFSSSVVCVGTSSSSDDSADVFGCGTEADPCASLNRALTLLSGRAERVIWAGLAGEIQVGCVLTDVQIKSELFGTSRTQFELAESTLVTSDTFAVQTSGECILLALCFLQHMIVSSLRTLLRHSDGVLLVEQSTVLDKSDSGISFTFAEVLSGTVVFVGCSFSETLFRRDIFDIVSPDHFSLTNLTLSHCSMDRSVLKVSDNTNPHTLSLANCSFVNLRPATQSFPLFDFISCSVTMTNVTFNDVSLNSGVTNEEDEITPQSASLRNNYSSNENTFCTWSSASIVVVSSNITIQSSSFSSLSLGIFFTLNSSLFIFNSSLISNGPDVSDFPTARWNGICTNSSIFLSEDTVRAMAQDVGEEESEEDESDESEESEEEKNDKYVEFLRRIPFWFDNHRNCNISVPTGSENTTITTTLFVPRPERAETGFGIVRVVGANLFPCGLTVELYPKTNVMPDGSLGPDTPTGLIHTLPVVLHQSSSSIDCSLPFDLSEKSSVSWFVRLCYNPLDPTYSDEIQLTTHDIPRKAKDMIPVVVVLIVVLAVVVVVAFITIVILICICRRKPSKSPLPPDDVHTDHAALTHASPKLGDRRSPYPSDIPSSPIFRLYRATTFSSPTKWTPFEDKVCLDQTQNQVTRSFSVPNVTTPALSHSGCRVADSQKRTLGRSKSMDWLDVVFDDDSELEFISHADTALCVPYFDQNHLLLRDTRF</sequence>
<keyword evidence="2" id="KW-1133">Transmembrane helix</keyword>
<feature type="transmembrane region" description="Helical" evidence="2">
    <location>
        <begin position="1057"/>
        <end position="1085"/>
    </location>
</feature>
<dbReference type="EMBL" id="JARBJD010000081">
    <property type="protein sequence ID" value="KAK2954172.1"/>
    <property type="molecule type" value="Genomic_DNA"/>
</dbReference>
<evidence type="ECO:0000256" key="2">
    <source>
        <dbReference type="SAM" id="Phobius"/>
    </source>
</evidence>
<dbReference type="Proteomes" id="UP001281761">
    <property type="component" value="Unassembled WGS sequence"/>
</dbReference>
<gene>
    <name evidence="3" type="ORF">BLNAU_10826</name>
</gene>
<feature type="region of interest" description="Disordered" evidence="1">
    <location>
        <begin position="883"/>
        <end position="908"/>
    </location>
</feature>
<organism evidence="3 4">
    <name type="scientific">Blattamonas nauphoetae</name>
    <dbReference type="NCBI Taxonomy" id="2049346"/>
    <lineage>
        <taxon>Eukaryota</taxon>
        <taxon>Metamonada</taxon>
        <taxon>Preaxostyla</taxon>
        <taxon>Oxymonadida</taxon>
        <taxon>Blattamonas</taxon>
    </lineage>
</organism>
<feature type="compositionally biased region" description="Acidic residues" evidence="1">
    <location>
        <begin position="886"/>
        <end position="905"/>
    </location>
</feature>
<evidence type="ECO:0000256" key="1">
    <source>
        <dbReference type="SAM" id="MobiDB-lite"/>
    </source>
</evidence>
<keyword evidence="4" id="KW-1185">Reference proteome</keyword>
<evidence type="ECO:0008006" key="5">
    <source>
        <dbReference type="Google" id="ProtNLM"/>
    </source>
</evidence>
<proteinExistence type="predicted"/>
<evidence type="ECO:0000313" key="4">
    <source>
        <dbReference type="Proteomes" id="UP001281761"/>
    </source>
</evidence>
<comment type="caution">
    <text evidence="3">The sequence shown here is derived from an EMBL/GenBank/DDBJ whole genome shotgun (WGS) entry which is preliminary data.</text>
</comment>
<protein>
    <recommendedName>
        <fullName evidence="5">Transmembrane protein</fullName>
    </recommendedName>
</protein>
<evidence type="ECO:0000313" key="3">
    <source>
        <dbReference type="EMBL" id="KAK2954172.1"/>
    </source>
</evidence>
<keyword evidence="2" id="KW-0812">Transmembrane</keyword>